<dbReference type="RefSeq" id="WP_009204784.1">
    <property type="nucleotide sequence ID" value="NC_022357.1"/>
</dbReference>
<dbReference type="Gene3D" id="2.60.200.20">
    <property type="match status" value="2"/>
</dbReference>
<proteinExistence type="predicted"/>
<dbReference type="HOGENOM" id="CLU_102503_0_0_4"/>
<dbReference type="InterPro" id="IPR008984">
    <property type="entry name" value="SMAD_FHA_dom_sf"/>
</dbReference>
<feature type="domain" description="FHA" evidence="1">
    <location>
        <begin position="23"/>
        <end position="72"/>
    </location>
</feature>
<accession>S6B4T5</accession>
<dbReference type="CDD" id="cd00060">
    <property type="entry name" value="FHA"/>
    <property type="match status" value="1"/>
</dbReference>
<name>S6B4T5_SULDS</name>
<keyword evidence="3" id="KW-1185">Reference proteome</keyword>
<gene>
    <name evidence="2" type="ORF">SCD_n01780</name>
</gene>
<dbReference type="Proteomes" id="UP000015559">
    <property type="component" value="Chromosome"/>
</dbReference>
<dbReference type="InterPro" id="IPR050923">
    <property type="entry name" value="Cell_Proc_Reg/RNA_Proc"/>
</dbReference>
<evidence type="ECO:0000313" key="3">
    <source>
        <dbReference type="Proteomes" id="UP000015559"/>
    </source>
</evidence>
<dbReference type="SUPFAM" id="SSF49879">
    <property type="entry name" value="SMAD/FHA domain"/>
    <property type="match status" value="2"/>
</dbReference>
<dbReference type="AlphaFoldDB" id="S6B4T5"/>
<dbReference type="eggNOG" id="COG1716">
    <property type="taxonomic scope" value="Bacteria"/>
</dbReference>
<evidence type="ECO:0000313" key="2">
    <source>
        <dbReference type="EMBL" id="BAN35592.1"/>
    </source>
</evidence>
<dbReference type="PANTHER" id="PTHR23308">
    <property type="entry name" value="NUCLEAR INHIBITOR OF PROTEIN PHOSPHATASE-1"/>
    <property type="match status" value="1"/>
</dbReference>
<dbReference type="EMBL" id="AP013066">
    <property type="protein sequence ID" value="BAN35592.1"/>
    <property type="molecule type" value="Genomic_DNA"/>
</dbReference>
<dbReference type="InterPro" id="IPR000253">
    <property type="entry name" value="FHA_dom"/>
</dbReference>
<reference evidence="2 3" key="1">
    <citation type="journal article" date="2012" name="Appl. Environ. Microbiol.">
        <title>Draft genome sequence of a psychrotolerant sulfur-oxidizing bacterium, Sulfuricella denitrificans skB26, and proteomic insights into cold adaptation.</title>
        <authorList>
            <person name="Watanabe T."/>
            <person name="Kojima H."/>
            <person name="Fukui M."/>
        </authorList>
    </citation>
    <scope>NUCLEOTIDE SEQUENCE [LARGE SCALE GENOMIC DNA]</scope>
    <source>
        <strain evidence="3">skB26</strain>
    </source>
</reference>
<sequence>MAKLVVTLNGAMVGNHFIDKGRITIGRRSGNDIHLDDPSVSKEHAVIQTVGNDHIFEDLGSTNGSTLTGARITKHILQNGDVIELGAYRIKYGNIKANPEMDYDRTMMIRAVDREVGAVPQSAGRDAGSHASVSTARSSLRASFPLGLVRGIKGKFAGQNIELERPLKTFGTAGEQVAVIMRRPPGYFITQVEGNKAARLNGQAIGSGPHILQDGDVIEVGQEKLEFFLK</sequence>
<dbReference type="PROSITE" id="PS50006">
    <property type="entry name" value="FHA_DOMAIN"/>
    <property type="match status" value="1"/>
</dbReference>
<organism evidence="2 3">
    <name type="scientific">Sulfuricella denitrificans (strain DSM 22764 / NBRC 105220 / skB26)</name>
    <dbReference type="NCBI Taxonomy" id="1163617"/>
    <lineage>
        <taxon>Bacteria</taxon>
        <taxon>Pseudomonadati</taxon>
        <taxon>Pseudomonadota</taxon>
        <taxon>Betaproteobacteria</taxon>
        <taxon>Nitrosomonadales</taxon>
        <taxon>Sulfuricellaceae</taxon>
        <taxon>Sulfuricella</taxon>
    </lineage>
</organism>
<dbReference type="KEGG" id="sdr:SCD_n01780"/>
<dbReference type="SMART" id="SM00240">
    <property type="entry name" value="FHA"/>
    <property type="match status" value="1"/>
</dbReference>
<protein>
    <submittedName>
        <fullName evidence="2">FHA domain containing protein</fullName>
    </submittedName>
</protein>
<evidence type="ECO:0000259" key="1">
    <source>
        <dbReference type="PROSITE" id="PS50006"/>
    </source>
</evidence>
<dbReference type="STRING" id="1163617.SCD_n01780"/>
<dbReference type="Pfam" id="PF00498">
    <property type="entry name" value="FHA"/>
    <property type="match status" value="1"/>
</dbReference>